<evidence type="ECO:0000256" key="1">
    <source>
        <dbReference type="SAM" id="MobiDB-lite"/>
    </source>
</evidence>
<name>A0ABW4THK3_9ACTN</name>
<evidence type="ECO:0000313" key="3">
    <source>
        <dbReference type="EMBL" id="MFD1945838.1"/>
    </source>
</evidence>
<protein>
    <submittedName>
        <fullName evidence="3">Septation protein SepH</fullName>
    </submittedName>
</protein>
<comment type="caution">
    <text evidence="3">The sequence shown here is derived from an EMBL/GenBank/DDBJ whole genome shotgun (WGS) entry which is preliminary data.</text>
</comment>
<gene>
    <name evidence="3" type="primary">sepH</name>
    <name evidence="3" type="ORF">ACFSDE_03465</name>
</gene>
<dbReference type="Pfam" id="PF11268">
    <property type="entry name" value="DUF3071"/>
    <property type="match status" value="1"/>
</dbReference>
<dbReference type="NCBIfam" id="NF040712">
    <property type="entry name" value="SepH"/>
    <property type="match status" value="1"/>
</dbReference>
<evidence type="ECO:0000313" key="4">
    <source>
        <dbReference type="Proteomes" id="UP001597351"/>
    </source>
</evidence>
<keyword evidence="4" id="KW-1185">Reference proteome</keyword>
<organism evidence="3 4">
    <name type="scientific">Nocardioides aestuarii</name>
    <dbReference type="NCBI Taxonomy" id="252231"/>
    <lineage>
        <taxon>Bacteria</taxon>
        <taxon>Bacillati</taxon>
        <taxon>Actinomycetota</taxon>
        <taxon>Actinomycetes</taxon>
        <taxon>Propionibacteriales</taxon>
        <taxon>Nocardioidaceae</taxon>
        <taxon>Nocardioides</taxon>
    </lineage>
</organism>
<dbReference type="InterPro" id="IPR021421">
    <property type="entry name" value="DUF3071"/>
</dbReference>
<dbReference type="RefSeq" id="WP_343915254.1">
    <property type="nucleotide sequence ID" value="NZ_BAAAJT010000002.1"/>
</dbReference>
<feature type="compositionally biased region" description="Acidic residues" evidence="1">
    <location>
        <begin position="244"/>
        <end position="264"/>
    </location>
</feature>
<feature type="domain" description="DUF3071" evidence="2">
    <location>
        <begin position="1"/>
        <end position="170"/>
    </location>
</feature>
<dbReference type="EMBL" id="JBHUGD010000001">
    <property type="protein sequence ID" value="MFD1945838.1"/>
    <property type="molecule type" value="Genomic_DNA"/>
</dbReference>
<reference evidence="4" key="1">
    <citation type="journal article" date="2019" name="Int. J. Syst. Evol. Microbiol.">
        <title>The Global Catalogue of Microorganisms (GCM) 10K type strain sequencing project: providing services to taxonomists for standard genome sequencing and annotation.</title>
        <authorList>
            <consortium name="The Broad Institute Genomics Platform"/>
            <consortium name="The Broad Institute Genome Sequencing Center for Infectious Disease"/>
            <person name="Wu L."/>
            <person name="Ma J."/>
        </authorList>
    </citation>
    <scope>NUCLEOTIDE SEQUENCE [LARGE SCALE GENOMIC DNA]</scope>
    <source>
        <strain evidence="4">CGMCC 1.12477</strain>
    </source>
</reference>
<proteinExistence type="predicted"/>
<feature type="region of interest" description="Disordered" evidence="1">
    <location>
        <begin position="244"/>
        <end position="301"/>
    </location>
</feature>
<sequence length="301" mass="31699">MAHLTLAGLSDDGRRLLLVSARGVEFTLDVDDRLKAALSGDHARLGQLEIKMDSALRPRDIQSRIRAGETPEAVAQAAHTTVEAIMPFAAPVIAERQHVADRAQRASVRRTGAPGGGARTLGDAVGSHLRSAGVNPDTVDWDAARREDGKWTLTAAFSAGARHGIARFVFDAPGNYAVADNDDATWLVGDAPAAAAAPPPVSDDIARARARRAAATEPDAEELLPLGDDAISMVSPETSVEAYLEEVPAESDAAPEEPASEEVETPAARDAEPPARKPARKRGRASVPSWDEIMFGGGKSE</sequence>
<dbReference type="Proteomes" id="UP001597351">
    <property type="component" value="Unassembled WGS sequence"/>
</dbReference>
<accession>A0ABW4THK3</accession>
<evidence type="ECO:0000259" key="2">
    <source>
        <dbReference type="Pfam" id="PF11268"/>
    </source>
</evidence>
<dbReference type="InterPro" id="IPR047682">
    <property type="entry name" value="SepH-like"/>
</dbReference>